<evidence type="ECO:0000256" key="2">
    <source>
        <dbReference type="SAM" id="MobiDB-lite"/>
    </source>
</evidence>
<dbReference type="InterPro" id="IPR002502">
    <property type="entry name" value="Amidase_domain"/>
</dbReference>
<keyword evidence="7" id="KW-1185">Reference proteome</keyword>
<feature type="chain" id="PRO_5047249371" evidence="3">
    <location>
        <begin position="22"/>
        <end position="625"/>
    </location>
</feature>
<dbReference type="PANTHER" id="PTHR11022">
    <property type="entry name" value="PEPTIDOGLYCAN RECOGNITION PROTEIN"/>
    <property type="match status" value="1"/>
</dbReference>
<feature type="signal peptide" evidence="3">
    <location>
        <begin position="1"/>
        <end position="21"/>
    </location>
</feature>
<dbReference type="CDD" id="cd06583">
    <property type="entry name" value="PGRP"/>
    <property type="match status" value="1"/>
</dbReference>
<feature type="compositionally biased region" description="Low complexity" evidence="2">
    <location>
        <begin position="43"/>
        <end position="73"/>
    </location>
</feature>
<dbReference type="Proteomes" id="UP000651517">
    <property type="component" value="Unassembled WGS sequence"/>
</dbReference>
<proteinExistence type="inferred from homology"/>
<dbReference type="InterPro" id="IPR006619">
    <property type="entry name" value="PGRP_domain_met/bac"/>
</dbReference>
<dbReference type="PANTHER" id="PTHR11022:SF41">
    <property type="entry name" value="PEPTIDOGLYCAN-RECOGNITION PROTEIN LC-RELATED"/>
    <property type="match status" value="1"/>
</dbReference>
<keyword evidence="3" id="KW-0732">Signal</keyword>
<name>A0ABR8WUH2_9MICO</name>
<feature type="compositionally biased region" description="Low complexity" evidence="2">
    <location>
        <begin position="20"/>
        <end position="30"/>
    </location>
</feature>
<organism evidence="6 7">
    <name type="scientific">Brevibacterium gallinarum</name>
    <dbReference type="NCBI Taxonomy" id="2762220"/>
    <lineage>
        <taxon>Bacteria</taxon>
        <taxon>Bacillati</taxon>
        <taxon>Actinomycetota</taxon>
        <taxon>Actinomycetes</taxon>
        <taxon>Micrococcales</taxon>
        <taxon>Brevibacteriaceae</taxon>
        <taxon>Brevibacterium</taxon>
    </lineage>
</organism>
<dbReference type="InterPro" id="IPR013207">
    <property type="entry name" value="LGFP"/>
</dbReference>
<dbReference type="RefSeq" id="WP_191725781.1">
    <property type="nucleotide sequence ID" value="NZ_JACSPY010000004.1"/>
</dbReference>
<evidence type="ECO:0000259" key="5">
    <source>
        <dbReference type="SMART" id="SM00701"/>
    </source>
</evidence>
<comment type="similarity">
    <text evidence="1">Belongs to the N-acetylmuramoyl-L-alanine amidase 2 family.</text>
</comment>
<accession>A0ABR8WUH2</accession>
<dbReference type="EMBL" id="JACSPY010000004">
    <property type="protein sequence ID" value="MBD8020301.1"/>
    <property type="molecule type" value="Genomic_DNA"/>
</dbReference>
<protein>
    <submittedName>
        <fullName evidence="6">N-acetylmuramoyl-L-alanine amidase</fullName>
    </submittedName>
</protein>
<feature type="region of interest" description="Disordered" evidence="2">
    <location>
        <begin position="20"/>
        <end position="78"/>
    </location>
</feature>
<evidence type="ECO:0000256" key="1">
    <source>
        <dbReference type="ARBA" id="ARBA00007553"/>
    </source>
</evidence>
<gene>
    <name evidence="6" type="ORF">H9634_05840</name>
</gene>
<dbReference type="SMART" id="SM00644">
    <property type="entry name" value="Ami_2"/>
    <property type="match status" value="1"/>
</dbReference>
<evidence type="ECO:0000313" key="6">
    <source>
        <dbReference type="EMBL" id="MBD8020301.1"/>
    </source>
</evidence>
<dbReference type="Pfam" id="PF08310">
    <property type="entry name" value="LGFP"/>
    <property type="match status" value="4"/>
</dbReference>
<feature type="domain" description="Peptidoglycan recognition protein family" evidence="5">
    <location>
        <begin position="209"/>
        <end position="357"/>
    </location>
</feature>
<dbReference type="InterPro" id="IPR015510">
    <property type="entry name" value="PGRP"/>
</dbReference>
<feature type="region of interest" description="Disordered" evidence="2">
    <location>
        <begin position="106"/>
        <end position="153"/>
    </location>
</feature>
<dbReference type="SMART" id="SM00701">
    <property type="entry name" value="PGRP"/>
    <property type="match status" value="1"/>
</dbReference>
<dbReference type="SUPFAM" id="SSF55846">
    <property type="entry name" value="N-acetylmuramoyl-L-alanine amidase-like"/>
    <property type="match status" value="1"/>
</dbReference>
<sequence>MRQQLAASILILALTTAGATAAAAQPGPSTDPQAPSLTDGDAADPTTAPAPTADASASPSAQPAQAPSQQPQAVETDEVTFDDDAQAVVDVELGDAEVAVLGVSWDASDDPGTVEYRSRAAGTDGWSAWQELDPASDGPEPGSGEAAQAQTGTEPVIVGADAEVEFRTQHSAADAQVATATTTTTAADDTVARTASAAAAPAAAAAPSLSYVTRRQWGADESLKKCSVDISPGRVQAMTVHHTAGATGYTKAQVPGILRGILKYHTQSLGWCDIGYNMLIDKYGGVYQGRSGSHSQSVIGAHASGFNTDTFGVSVMGTYSSPAPSAAIEALGRVGAWQAATWGYDPKGSVTLTSQGGTAKYKKGTQVRLPRIFAHRDTGYTECPGSGLYGQMAAIRSSAAKQLPSMYTVRGAIGTYYSKHKATTGAPLMDERQLSSPRGAYQRFANGSVHWSSSTGAHFTHRNGKIQRKWAEQKYERGPLGYPATDQTRLRYRSQADYQRFQGGSIVSHPATGTHSMVGAIRSKWKALGWERSYLRLPTTDERQLTSPRGAYQHFEGGSIHWSKATGAHATTGAIRTAWSKQKWERGRLGFPKTDEYAWKGKVRQDFQGGYITWSRSEGARIRYT</sequence>
<reference evidence="6 7" key="1">
    <citation type="submission" date="2020-08" db="EMBL/GenBank/DDBJ databases">
        <title>A Genomic Blueprint of the Chicken Gut Microbiome.</title>
        <authorList>
            <person name="Gilroy R."/>
            <person name="Ravi A."/>
            <person name="Getino M."/>
            <person name="Pursley I."/>
            <person name="Horton D.L."/>
            <person name="Alikhan N.-F."/>
            <person name="Baker D."/>
            <person name="Gharbi K."/>
            <person name="Hall N."/>
            <person name="Watson M."/>
            <person name="Adriaenssens E.M."/>
            <person name="Foster-Nyarko E."/>
            <person name="Jarju S."/>
            <person name="Secka A."/>
            <person name="Antonio M."/>
            <person name="Oren A."/>
            <person name="Chaudhuri R."/>
            <person name="La Ragione R.M."/>
            <person name="Hildebrand F."/>
            <person name="Pallen M.J."/>
        </authorList>
    </citation>
    <scope>NUCLEOTIDE SEQUENCE [LARGE SCALE GENOMIC DNA]</scope>
    <source>
        <strain evidence="6 7">Re57</strain>
    </source>
</reference>
<evidence type="ECO:0000259" key="4">
    <source>
        <dbReference type="SMART" id="SM00644"/>
    </source>
</evidence>
<evidence type="ECO:0000256" key="3">
    <source>
        <dbReference type="SAM" id="SignalP"/>
    </source>
</evidence>
<dbReference type="Pfam" id="PF01510">
    <property type="entry name" value="Amidase_2"/>
    <property type="match status" value="1"/>
</dbReference>
<feature type="domain" description="N-acetylmuramoyl-L-alanine amidase" evidence="4">
    <location>
        <begin position="223"/>
        <end position="379"/>
    </location>
</feature>
<dbReference type="InterPro" id="IPR036505">
    <property type="entry name" value="Amidase/PGRP_sf"/>
</dbReference>
<comment type="caution">
    <text evidence="6">The sequence shown here is derived from an EMBL/GenBank/DDBJ whole genome shotgun (WGS) entry which is preliminary data.</text>
</comment>
<evidence type="ECO:0000313" key="7">
    <source>
        <dbReference type="Proteomes" id="UP000651517"/>
    </source>
</evidence>
<dbReference type="Gene3D" id="3.40.80.10">
    <property type="entry name" value="Peptidoglycan recognition protein-like"/>
    <property type="match status" value="1"/>
</dbReference>